<reference evidence="2" key="1">
    <citation type="submission" date="2018-05" db="EMBL/GenBank/DDBJ databases">
        <authorList>
            <person name="Lanie J.A."/>
            <person name="Ng W.-L."/>
            <person name="Kazmierczak K.M."/>
            <person name="Andrzejewski T.M."/>
            <person name="Davidsen T.M."/>
            <person name="Wayne K.J."/>
            <person name="Tettelin H."/>
            <person name="Glass J.I."/>
            <person name="Rusch D."/>
            <person name="Podicherti R."/>
            <person name="Tsui H.-C.T."/>
            <person name="Winkler M.E."/>
        </authorList>
    </citation>
    <scope>NUCLEOTIDE SEQUENCE</scope>
</reference>
<organism evidence="2">
    <name type="scientific">marine metagenome</name>
    <dbReference type="NCBI Taxonomy" id="408172"/>
    <lineage>
        <taxon>unclassified sequences</taxon>
        <taxon>metagenomes</taxon>
        <taxon>ecological metagenomes</taxon>
    </lineage>
</organism>
<protein>
    <recommendedName>
        <fullName evidence="3">Antitoxin</fullName>
    </recommendedName>
</protein>
<comment type="similarity">
    <text evidence="1">Belongs to the phD/YefM antitoxin family.</text>
</comment>
<evidence type="ECO:0000313" key="2">
    <source>
        <dbReference type="EMBL" id="SVD65998.1"/>
    </source>
</evidence>
<proteinExistence type="inferred from homology"/>
<sequence>VANIKSVADAKKTLSELMSRAAYNNERFLIQRRGKPTAALVSIEDLARLEKEPVAPKGLLAAVAEFEEVESTVEEIYRQREQGQDRTVDLER</sequence>
<dbReference type="SUPFAM" id="SSF143120">
    <property type="entry name" value="YefM-like"/>
    <property type="match status" value="1"/>
</dbReference>
<evidence type="ECO:0008006" key="3">
    <source>
        <dbReference type="Google" id="ProtNLM"/>
    </source>
</evidence>
<gene>
    <name evidence="2" type="ORF">METZ01_LOCUS418852</name>
</gene>
<accession>A0A382X6M0</accession>
<dbReference type="NCBIfam" id="TIGR01552">
    <property type="entry name" value="phd_fam"/>
    <property type="match status" value="1"/>
</dbReference>
<evidence type="ECO:0000256" key="1">
    <source>
        <dbReference type="ARBA" id="ARBA00009981"/>
    </source>
</evidence>
<name>A0A382X6M0_9ZZZZ</name>
<dbReference type="AlphaFoldDB" id="A0A382X6M0"/>
<feature type="non-terminal residue" evidence="2">
    <location>
        <position position="1"/>
    </location>
</feature>
<dbReference type="Gene3D" id="3.40.1620.10">
    <property type="entry name" value="YefM-like domain"/>
    <property type="match status" value="1"/>
</dbReference>
<dbReference type="InterPro" id="IPR006442">
    <property type="entry name" value="Antitoxin_Phd/YefM"/>
</dbReference>
<dbReference type="InterPro" id="IPR036165">
    <property type="entry name" value="YefM-like_sf"/>
</dbReference>
<dbReference type="Pfam" id="PF02604">
    <property type="entry name" value="PhdYeFM_antitox"/>
    <property type="match status" value="1"/>
</dbReference>
<dbReference type="EMBL" id="UINC01164907">
    <property type="protein sequence ID" value="SVD65998.1"/>
    <property type="molecule type" value="Genomic_DNA"/>
</dbReference>